<dbReference type="EMBL" id="VSSQ01102585">
    <property type="protein sequence ID" value="MPN43885.1"/>
    <property type="molecule type" value="Genomic_DNA"/>
</dbReference>
<dbReference type="AlphaFoldDB" id="A0A645HXW5"/>
<organism evidence="3">
    <name type="scientific">bioreactor metagenome</name>
    <dbReference type="NCBI Taxonomy" id="1076179"/>
    <lineage>
        <taxon>unclassified sequences</taxon>
        <taxon>metagenomes</taxon>
        <taxon>ecological metagenomes</taxon>
    </lineage>
</organism>
<dbReference type="SUPFAM" id="SSF52980">
    <property type="entry name" value="Restriction endonuclease-like"/>
    <property type="match status" value="1"/>
</dbReference>
<accession>A0A645HXW5</accession>
<evidence type="ECO:0000256" key="1">
    <source>
        <dbReference type="SAM" id="Phobius"/>
    </source>
</evidence>
<evidence type="ECO:0000259" key="2">
    <source>
        <dbReference type="Pfam" id="PF09002"/>
    </source>
</evidence>
<feature type="transmembrane region" description="Helical" evidence="1">
    <location>
        <begin position="15"/>
        <end position="34"/>
    </location>
</feature>
<comment type="caution">
    <text evidence="3">The sequence shown here is derived from an EMBL/GenBank/DDBJ whole genome shotgun (WGS) entry which is preliminary data.</text>
</comment>
<evidence type="ECO:0000313" key="3">
    <source>
        <dbReference type="EMBL" id="MPN43885.1"/>
    </source>
</evidence>
<reference evidence="3" key="1">
    <citation type="submission" date="2019-08" db="EMBL/GenBank/DDBJ databases">
        <authorList>
            <person name="Kucharzyk K."/>
            <person name="Murdoch R.W."/>
            <person name="Higgins S."/>
            <person name="Loffler F."/>
        </authorList>
    </citation>
    <scope>NUCLEOTIDE SEQUENCE</scope>
</reference>
<keyword evidence="1" id="KW-1133">Transmembrane helix</keyword>
<dbReference type="InterPro" id="IPR011335">
    <property type="entry name" value="Restrct_endonuc-II-like"/>
</dbReference>
<name>A0A645HXW5_9ZZZZ</name>
<proteinExistence type="predicted"/>
<dbReference type="GO" id="GO:0003676">
    <property type="term" value="F:nucleic acid binding"/>
    <property type="evidence" value="ECO:0007669"/>
    <property type="project" value="InterPro"/>
</dbReference>
<keyword evidence="1" id="KW-0812">Transmembrane</keyword>
<protein>
    <recommendedName>
        <fullName evidence="2">Card1 endonuclease domain-containing protein</fullName>
    </recommendedName>
</protein>
<gene>
    <name evidence="3" type="ORF">SDC9_191446</name>
</gene>
<dbReference type="InterPro" id="IPR015093">
    <property type="entry name" value="Card1_endonucl_dom"/>
</dbReference>
<feature type="domain" description="Card1 endonuclease" evidence="2">
    <location>
        <begin position="23"/>
        <end position="114"/>
    </location>
</feature>
<dbReference type="Gene3D" id="3.40.1350.10">
    <property type="match status" value="1"/>
</dbReference>
<sequence length="164" mass="18730">MTENKIKFSYEFPEAITYLGTYGLWLEMFVFINAKRTGRFSDVKLGTMIDWDAYDNVDNVGNEIDVILMQKSIPVFVSCKLRGITTPDINELYIQRKRLGGWFSKGIIVSSGDDKIKETGTFKKASEFGIMVLDRKDIRSSNFGELLFNAVSAQDIVGMKWKRV</sequence>
<dbReference type="InterPro" id="IPR011856">
    <property type="entry name" value="tRNA_endonuc-like_dom_sf"/>
</dbReference>
<dbReference type="Pfam" id="PF09002">
    <property type="entry name" value="Card1_endonuc"/>
    <property type="match status" value="1"/>
</dbReference>
<keyword evidence="1" id="KW-0472">Membrane</keyword>